<reference evidence="11" key="1">
    <citation type="submission" date="2009-10" db="EMBL/GenBank/DDBJ databases">
        <authorList>
            <person name="Freeman R.M.Jr."/>
            <person name="Wu M.M."/>
            <person name="Gerhart J.J."/>
        </authorList>
    </citation>
    <scope>NUCLEOTIDE SEQUENCE</scope>
</reference>
<evidence type="ECO:0000256" key="4">
    <source>
        <dbReference type="ARBA" id="ARBA00023040"/>
    </source>
</evidence>
<evidence type="ECO:0000259" key="10">
    <source>
        <dbReference type="PROSITE" id="PS50262"/>
    </source>
</evidence>
<feature type="transmembrane region" description="Helical" evidence="9">
    <location>
        <begin position="220"/>
        <end position="244"/>
    </location>
</feature>
<dbReference type="AlphaFoldDB" id="D1LXA4"/>
<dbReference type="PRINTS" id="PR00237">
    <property type="entry name" value="GPCRRHODOPSN"/>
</dbReference>
<dbReference type="PROSITE" id="PS00237">
    <property type="entry name" value="G_PROTEIN_RECEP_F1_1"/>
    <property type="match status" value="1"/>
</dbReference>
<feature type="transmembrane region" description="Helical" evidence="9">
    <location>
        <begin position="54"/>
        <end position="79"/>
    </location>
</feature>
<accession>D1LXA4</accession>
<feature type="transmembrane region" description="Helical" evidence="9">
    <location>
        <begin position="290"/>
        <end position="308"/>
    </location>
</feature>
<dbReference type="InterPro" id="IPR017452">
    <property type="entry name" value="GPCR_Rhodpsn_7TM"/>
</dbReference>
<dbReference type="Pfam" id="PF00001">
    <property type="entry name" value="7tm_1"/>
    <property type="match status" value="1"/>
</dbReference>
<keyword evidence="12" id="KW-1185">Reference proteome</keyword>
<feature type="transmembrane region" description="Helical" evidence="9">
    <location>
        <begin position="128"/>
        <end position="149"/>
    </location>
</feature>
<dbReference type="KEGG" id="sko:100313694"/>
<keyword evidence="7 8" id="KW-0807">Transducer</keyword>
<dbReference type="InterPro" id="IPR000276">
    <property type="entry name" value="GPCR_Rhodpsn"/>
</dbReference>
<keyword evidence="2 8" id="KW-0812">Transmembrane</keyword>
<dbReference type="PANTHER" id="PTHR45695">
    <property type="entry name" value="LEUCOKININ RECEPTOR-RELATED"/>
    <property type="match status" value="1"/>
</dbReference>
<reference evidence="13" key="2">
    <citation type="submission" date="2025-05" db="UniProtKB">
        <authorList>
            <consortium name="RefSeq"/>
        </authorList>
    </citation>
    <scope>IDENTIFICATION</scope>
</reference>
<comment type="subcellular location">
    <subcellularLocation>
        <location evidence="1">Membrane</location>
        <topology evidence="1">Multi-pass membrane protein</topology>
    </subcellularLocation>
</comment>
<dbReference type="CDD" id="cd15208">
    <property type="entry name" value="7tmA_OXR"/>
    <property type="match status" value="1"/>
</dbReference>
<name>D1LXA4_SACKO</name>
<sequence length="423" mass="48484">METKLCTPGNLTNSSTSPCVINDTDIDYSYDWDNYEARFVNNLRNFVFPVTHEWVLISAYFLVFILALGGNVLVCYAVLRNPQMRTVTNYYILNLSIADILVSLICLPITVVFETSETWFFGNLACKLIPYFQVVSMSVSVLTLCAIAVDRYFAICHPLMFKSTAKRAITVIFSIWITSFLVPIPQAVVYETERPIYTKNYIYLTKCFERNWFGSIQQKVYHIALVLVIYVIPLVMIIIAYVFICRQLWAKIPGSYESCDSKKNASNGNSHVSTKASESQLKSRRKVAKMLIIVVVIFTICYLPLHLLNILRQFSFFDDVVHNTRSSFHIPFLIAHWLAFANSGVNPIIYNFLSAKFRREFKAAFACCFCCRDTKHKRGKRGHGYHSSMMNSSSVNNSKSYCNTEQMNMSVIRNSNANSNYYV</sequence>
<comment type="similarity">
    <text evidence="8">Belongs to the G-protein coupled receptor 1 family.</text>
</comment>
<evidence type="ECO:0000256" key="9">
    <source>
        <dbReference type="SAM" id="Phobius"/>
    </source>
</evidence>
<proteinExistence type="evidence at transcript level"/>
<feature type="transmembrane region" description="Helical" evidence="9">
    <location>
        <begin position="328"/>
        <end position="353"/>
    </location>
</feature>
<dbReference type="InterPro" id="IPR000204">
    <property type="entry name" value="Orexin_rcpt"/>
</dbReference>
<dbReference type="FunFam" id="1.20.1070.10:FF:000291">
    <property type="entry name" value="Predicted protein"/>
    <property type="match status" value="1"/>
</dbReference>
<dbReference type="PROSITE" id="PS50262">
    <property type="entry name" value="G_PROTEIN_RECEP_F1_2"/>
    <property type="match status" value="1"/>
</dbReference>
<gene>
    <name evidence="13" type="primary">LOC100313694</name>
</gene>
<evidence type="ECO:0000313" key="11">
    <source>
        <dbReference type="EMBL" id="ACY92610.1"/>
    </source>
</evidence>
<dbReference type="PANTHER" id="PTHR45695:SF15">
    <property type="entry name" value="OPSIN RH2"/>
    <property type="match status" value="1"/>
</dbReference>
<evidence type="ECO:0000256" key="2">
    <source>
        <dbReference type="ARBA" id="ARBA00022692"/>
    </source>
</evidence>
<feature type="domain" description="G-protein coupled receptors family 1 profile" evidence="10">
    <location>
        <begin position="70"/>
        <end position="350"/>
    </location>
</feature>
<dbReference type="GO" id="GO:0016499">
    <property type="term" value="F:orexin receptor activity"/>
    <property type="evidence" value="ECO:0007669"/>
    <property type="project" value="InterPro"/>
</dbReference>
<dbReference type="SUPFAM" id="SSF81321">
    <property type="entry name" value="Family A G protein-coupled receptor-like"/>
    <property type="match status" value="1"/>
</dbReference>
<feature type="transmembrane region" description="Helical" evidence="9">
    <location>
        <begin position="91"/>
        <end position="113"/>
    </location>
</feature>
<organism evidence="11">
    <name type="scientific">Saccoglossus kowalevskii</name>
    <name type="common">Acorn worm</name>
    <dbReference type="NCBI Taxonomy" id="10224"/>
    <lineage>
        <taxon>Eukaryota</taxon>
        <taxon>Metazoa</taxon>
        <taxon>Hemichordata</taxon>
        <taxon>Enteropneusta</taxon>
        <taxon>Harrimaniidae</taxon>
        <taxon>Saccoglossus</taxon>
    </lineage>
</organism>
<dbReference type="Proteomes" id="UP000694865">
    <property type="component" value="Unplaced"/>
</dbReference>
<dbReference type="RefSeq" id="NP_001161621.1">
    <property type="nucleotide sequence ID" value="NM_001168149.1"/>
</dbReference>
<dbReference type="Gene3D" id="1.20.1070.10">
    <property type="entry name" value="Rhodopsin 7-helix transmembrane proteins"/>
    <property type="match status" value="1"/>
</dbReference>
<evidence type="ECO:0000256" key="7">
    <source>
        <dbReference type="ARBA" id="ARBA00023224"/>
    </source>
</evidence>
<dbReference type="EMBL" id="GU076081">
    <property type="protein sequence ID" value="ACY92610.1"/>
    <property type="molecule type" value="mRNA"/>
</dbReference>
<evidence type="ECO:0000313" key="12">
    <source>
        <dbReference type="Proteomes" id="UP000694865"/>
    </source>
</evidence>
<feature type="transmembrane region" description="Helical" evidence="9">
    <location>
        <begin position="169"/>
        <end position="190"/>
    </location>
</feature>
<dbReference type="OrthoDB" id="5987936at2759"/>
<keyword evidence="5 9" id="KW-0472">Membrane</keyword>
<dbReference type="GO" id="GO:0005886">
    <property type="term" value="C:plasma membrane"/>
    <property type="evidence" value="ECO:0007669"/>
    <property type="project" value="TreeGrafter"/>
</dbReference>
<dbReference type="GeneID" id="100313694"/>
<dbReference type="PRINTS" id="PR01064">
    <property type="entry name" value="OREXINR"/>
</dbReference>
<evidence type="ECO:0000256" key="8">
    <source>
        <dbReference type="RuleBase" id="RU000688"/>
    </source>
</evidence>
<evidence type="ECO:0000256" key="1">
    <source>
        <dbReference type="ARBA" id="ARBA00004141"/>
    </source>
</evidence>
<evidence type="ECO:0000313" key="13">
    <source>
        <dbReference type="RefSeq" id="NP_001161621.1"/>
    </source>
</evidence>
<evidence type="ECO:0000256" key="3">
    <source>
        <dbReference type="ARBA" id="ARBA00022989"/>
    </source>
</evidence>
<protein>
    <submittedName>
        <fullName evidence="11 13">Orexin receptor-like protein</fullName>
    </submittedName>
</protein>
<dbReference type="SMART" id="SM01381">
    <property type="entry name" value="7TM_GPCR_Srsx"/>
    <property type="match status" value="1"/>
</dbReference>
<keyword evidence="3 9" id="KW-1133">Transmembrane helix</keyword>
<evidence type="ECO:0000256" key="5">
    <source>
        <dbReference type="ARBA" id="ARBA00023136"/>
    </source>
</evidence>
<keyword evidence="6 8" id="KW-0675">Receptor</keyword>
<keyword evidence="4 8" id="KW-0297">G-protein coupled receptor</keyword>
<dbReference type="GO" id="GO:0007631">
    <property type="term" value="P:feeding behavior"/>
    <property type="evidence" value="ECO:0007669"/>
    <property type="project" value="InterPro"/>
</dbReference>
<evidence type="ECO:0000256" key="6">
    <source>
        <dbReference type="ARBA" id="ARBA00023170"/>
    </source>
</evidence>